<protein>
    <submittedName>
        <fullName evidence="1">Uncharacterized protein</fullName>
    </submittedName>
</protein>
<dbReference type="KEGG" id="uam:UABAM_04141"/>
<accession>A0A5S9IPL8</accession>
<dbReference type="RefSeq" id="WP_151969853.1">
    <property type="nucleotide sequence ID" value="NZ_AP019860.1"/>
</dbReference>
<keyword evidence="2" id="KW-1185">Reference proteome</keyword>
<evidence type="ECO:0000313" key="2">
    <source>
        <dbReference type="Proteomes" id="UP000326354"/>
    </source>
</evidence>
<dbReference type="Proteomes" id="UP000326354">
    <property type="component" value="Chromosome"/>
</dbReference>
<evidence type="ECO:0000313" key="1">
    <source>
        <dbReference type="EMBL" id="BBM85763.1"/>
    </source>
</evidence>
<organism evidence="1 2">
    <name type="scientific">Uabimicrobium amorphum</name>
    <dbReference type="NCBI Taxonomy" id="2596890"/>
    <lineage>
        <taxon>Bacteria</taxon>
        <taxon>Pseudomonadati</taxon>
        <taxon>Planctomycetota</taxon>
        <taxon>Candidatus Uabimicrobiia</taxon>
        <taxon>Candidatus Uabimicrobiales</taxon>
        <taxon>Candidatus Uabimicrobiaceae</taxon>
        <taxon>Candidatus Uabimicrobium</taxon>
    </lineage>
</organism>
<gene>
    <name evidence="1" type="ORF">UABAM_04141</name>
</gene>
<dbReference type="EMBL" id="AP019860">
    <property type="protein sequence ID" value="BBM85763.1"/>
    <property type="molecule type" value="Genomic_DNA"/>
</dbReference>
<dbReference type="AlphaFoldDB" id="A0A5S9IPL8"/>
<proteinExistence type="predicted"/>
<reference evidence="1 2" key="1">
    <citation type="submission" date="2019-08" db="EMBL/GenBank/DDBJ databases">
        <title>Complete genome sequence of Candidatus Uab amorphum.</title>
        <authorList>
            <person name="Shiratori T."/>
            <person name="Suzuki S."/>
            <person name="Kakizawa Y."/>
            <person name="Ishida K."/>
        </authorList>
    </citation>
    <scope>NUCLEOTIDE SEQUENCE [LARGE SCALE GENOMIC DNA]</scope>
    <source>
        <strain evidence="1 2">SRT547</strain>
    </source>
</reference>
<sequence length="916" mass="107493">MLKKRVYLQIDNLNDALAVELFSKEYPQLEGYFVEETEYPWNLWLSLSAQIQKEEQLLESLPWKLGTPQVKTRKVTWADLLKKIVLERDRGQKITERIIIKTQSVEVFHHVIHKHFQLQQGQIFFVSPEGKKGFYLLKITQPSLWCLHLAENIGNFEIYNESEDIEQLYIKRGWKQRRAIHSTKLNLHGSLTVLLGEDDFETYNVQWRSANNIIDVQKTRLLELVGDTSQRITVPLRLVNRERSSTSLWKVEDHSKLIKVISQVHYNQLAGFRAWFDDKGLIFILSEGRLADSILKSQLANVFRGYVKYEKYIFFPNGKELMPALPEKNLIDMYNSRGGDYLCFDEDETGEMYTWHLKTSELRDLNFFLQYSAQTAIRSIENFTNNWDLNFHDVTPNPIVVIKDSGRKKGIEIKEDVARAAKKSLKKGTKKKAATEETRLENILKLKEIDSSLVDDVANADLWRQRSDLSLLLGNTRCSVISFLTACIISNNHGALLGYLQEHCTDKNIEIPELFSNNNADGKLLAKIRDHKMYSAELNYALQLCFAHRFNDEDVRNNAISAMRIGYAGTDYQFHIFDDFDKSVEKITQTSYIEEDELKAIKKKAEEFLSVLKAAKEEQRIVIRKQFALILENNFGKPILDENEDGDPATWIEDWKEVLQYLQNYRGVNTDDLDDCYKQWLEKLSLRDLKNTSFEKIFTGEVYRPIFNFNFKDEAMKEIENIYIDYANGGVDWKERFSYKYTAFDNAKNQRKLLYLITEYGPLPDFEQCIYDFKFDDLHFNTIIMNCDIYRLHLMYNKKMNEREFFDEMLRILPLPNSGYSLIDFCDGMENVILCLFLSSYQKREDIFVEAFDKILKWIDFYPSYLTELLTLVAFLQVGIVYHKLPDSVCAYNFYARKKSLWMNHANYISQNGWTT</sequence>
<name>A0A5S9IPL8_UABAM</name>